<reference evidence="1" key="1">
    <citation type="submission" date="2022-11" db="EMBL/GenBank/DDBJ databases">
        <title>beta-Carotene-producing bacterium, Jeongeuplla avenae sp. nov., alleviates the salt stress of Arabidopsis seedlings.</title>
        <authorList>
            <person name="Jiang L."/>
            <person name="Lee J."/>
        </authorList>
    </citation>
    <scope>NUCLEOTIDE SEQUENCE</scope>
    <source>
        <strain evidence="1">DY_R2A_6</strain>
    </source>
</reference>
<keyword evidence="2" id="KW-1185">Reference proteome</keyword>
<evidence type="ECO:0000313" key="1">
    <source>
        <dbReference type="EMBL" id="WAJ30733.1"/>
    </source>
</evidence>
<protein>
    <submittedName>
        <fullName evidence="1">Uncharacterized protein</fullName>
    </submittedName>
</protein>
<dbReference type="Proteomes" id="UP001163223">
    <property type="component" value="Chromosome"/>
</dbReference>
<dbReference type="EMBL" id="CP113520">
    <property type="protein sequence ID" value="WAJ30733.1"/>
    <property type="molecule type" value="Genomic_DNA"/>
</dbReference>
<sequence length="136" mass="14014">MAQRATPILLVLAGASSLVLGGCQGFPGEEPNQALASYNARLARPASAQRLDENGFPLLGAYPTAAAPQLDNATVANETARLSRRSVGNTSGSQRARYDAAIRNAAAVRQQQRLAMDRALSGTGAAQAGAPRTPAN</sequence>
<name>A0ACD4NVC4_9HYPH</name>
<accession>A0ACD4NVC4</accession>
<organism evidence="1 2">
    <name type="scientific">Antarcticirhabdus aurantiaca</name>
    <dbReference type="NCBI Taxonomy" id="2606717"/>
    <lineage>
        <taxon>Bacteria</taxon>
        <taxon>Pseudomonadati</taxon>
        <taxon>Pseudomonadota</taxon>
        <taxon>Alphaproteobacteria</taxon>
        <taxon>Hyphomicrobiales</taxon>
        <taxon>Aurantimonadaceae</taxon>
        <taxon>Antarcticirhabdus</taxon>
    </lineage>
</organism>
<gene>
    <name evidence="1" type="ORF">OXU80_11210</name>
</gene>
<proteinExistence type="predicted"/>
<evidence type="ECO:0000313" key="2">
    <source>
        <dbReference type="Proteomes" id="UP001163223"/>
    </source>
</evidence>